<proteinExistence type="inferred from homology"/>
<comment type="subunit">
    <text evidence="13">Homodimer which binds Holliday junction (HJ) DNA. The HJ becomes 2-fold symmetrical on binding to RuvC with unstacked arms; it has a different conformation from HJ DNA in complex with RuvA. In the full resolvosome a probable DNA-RuvA(4)-RuvB(12)-RuvC(2) complex forms which resolves the HJ.</text>
</comment>
<evidence type="ECO:0000256" key="6">
    <source>
        <dbReference type="ARBA" id="ARBA00022763"/>
    </source>
</evidence>
<dbReference type="GO" id="GO:0008821">
    <property type="term" value="F:crossover junction DNA endonuclease activity"/>
    <property type="evidence" value="ECO:0007669"/>
    <property type="project" value="UniProtKB-UniRule"/>
</dbReference>
<dbReference type="GO" id="GO:0006281">
    <property type="term" value="P:DNA repair"/>
    <property type="evidence" value="ECO:0007669"/>
    <property type="project" value="UniProtKB-UniRule"/>
</dbReference>
<gene>
    <name evidence="13" type="primary">ruvC</name>
    <name evidence="15" type="ORF">SAMN02745165_03159</name>
</gene>
<dbReference type="PANTHER" id="PTHR30194">
    <property type="entry name" value="CROSSOVER JUNCTION ENDODEOXYRIBONUCLEASE RUVC"/>
    <property type="match status" value="1"/>
</dbReference>
<sequence>MKGSLFVLFPFFLCMRILGIDPGSKATGYGFIEQQGNRLIHIDNGAIFTRSKDALAERLQLIYRELCRLIEQYRPEAVAVEQVFMARNPASALKLGHARGVALLAGINAGLPVAEYSALQVKSAVVGYGRAGKNQVQQMTRTLLNLPEIAQEDAADALAVAICHAHSHHLTGQVNQTNRLAQRTRR</sequence>
<keyword evidence="7 13" id="KW-0378">Hydrolase</keyword>
<feature type="binding site" evidence="13">
    <location>
        <position position="81"/>
    </location>
    <ligand>
        <name>Mg(2+)</name>
        <dbReference type="ChEBI" id="CHEBI:18420"/>
        <label>2</label>
    </ligand>
</feature>
<keyword evidence="10 13" id="KW-0233">DNA recombination</keyword>
<dbReference type="PROSITE" id="PS01321">
    <property type="entry name" value="RUVC"/>
    <property type="match status" value="1"/>
</dbReference>
<comment type="subcellular location">
    <subcellularLocation>
        <location evidence="13">Cytoplasm</location>
    </subcellularLocation>
</comment>
<keyword evidence="4 13" id="KW-0479">Metal-binding</keyword>
<reference evidence="15 16" key="1">
    <citation type="submission" date="2016-11" db="EMBL/GenBank/DDBJ databases">
        <authorList>
            <person name="Jaros S."/>
            <person name="Januszkiewicz K."/>
            <person name="Wedrychowicz H."/>
        </authorList>
    </citation>
    <scope>NUCLEOTIDE SEQUENCE [LARGE SCALE GENOMIC DNA]</scope>
    <source>
        <strain evidence="15 16">DSM 5091</strain>
    </source>
</reference>
<evidence type="ECO:0000256" key="1">
    <source>
        <dbReference type="ARBA" id="ARBA00009518"/>
    </source>
</evidence>
<dbReference type="PRINTS" id="PR00696">
    <property type="entry name" value="RSOLVASERUVC"/>
</dbReference>
<protein>
    <recommendedName>
        <fullName evidence="13 14">Crossover junction endodeoxyribonuclease RuvC</fullName>
        <ecNumber evidence="13 14">3.1.21.10</ecNumber>
    </recommendedName>
    <alternativeName>
        <fullName evidence="13">Holliday junction nuclease RuvC</fullName>
    </alternativeName>
    <alternativeName>
        <fullName evidence="13">Holliday junction resolvase RuvC</fullName>
    </alternativeName>
</protein>
<comment type="cofactor">
    <cofactor evidence="13">
        <name>Mg(2+)</name>
        <dbReference type="ChEBI" id="CHEBI:18420"/>
    </cofactor>
    <text evidence="13">Binds 2 Mg(2+) ion per subunit.</text>
</comment>
<dbReference type="GO" id="GO:0048476">
    <property type="term" value="C:Holliday junction resolvase complex"/>
    <property type="evidence" value="ECO:0007669"/>
    <property type="project" value="UniProtKB-UniRule"/>
</dbReference>
<comment type="function">
    <text evidence="13">The RuvA-RuvB-RuvC complex processes Holliday junction (HJ) DNA during genetic recombination and DNA repair. Endonuclease that resolves HJ intermediates. Cleaves cruciform DNA by making single-stranded nicks across the HJ at symmetrical positions within the homologous arms, yielding a 5'-phosphate and a 3'-hydroxyl group; requires a central core of homology in the junction. The consensus cleavage sequence is 5'-(A/T)TT(C/G)-3'. Cleavage occurs on the 3'-side of the TT dinucleotide at the point of strand exchange. HJ branch migration catalyzed by RuvA-RuvB allows RuvC to scan DNA until it finds its consensus sequence, where it cleaves and resolves the cruciform DNA.</text>
</comment>
<dbReference type="HAMAP" id="MF_00034">
    <property type="entry name" value="RuvC"/>
    <property type="match status" value="1"/>
</dbReference>
<dbReference type="AlphaFoldDB" id="A0A1M6M4R2"/>
<dbReference type="NCBIfam" id="NF000711">
    <property type="entry name" value="PRK00039.2-1"/>
    <property type="match status" value="1"/>
</dbReference>
<keyword evidence="2 13" id="KW-0963">Cytoplasm</keyword>
<name>A0A1M6M4R2_MALRU</name>
<dbReference type="Proteomes" id="UP000184171">
    <property type="component" value="Unassembled WGS sequence"/>
</dbReference>
<evidence type="ECO:0000256" key="9">
    <source>
        <dbReference type="ARBA" id="ARBA00023125"/>
    </source>
</evidence>
<organism evidence="15 16">
    <name type="scientific">Malonomonas rubra DSM 5091</name>
    <dbReference type="NCBI Taxonomy" id="1122189"/>
    <lineage>
        <taxon>Bacteria</taxon>
        <taxon>Pseudomonadati</taxon>
        <taxon>Thermodesulfobacteriota</taxon>
        <taxon>Desulfuromonadia</taxon>
        <taxon>Desulfuromonadales</taxon>
        <taxon>Geopsychrobacteraceae</taxon>
        <taxon>Malonomonas</taxon>
    </lineage>
</organism>
<comment type="catalytic activity">
    <reaction evidence="12 13">
        <text>Endonucleolytic cleavage at a junction such as a reciprocal single-stranded crossover between two homologous DNA duplexes (Holliday junction).</text>
        <dbReference type="EC" id="3.1.21.10"/>
    </reaction>
</comment>
<evidence type="ECO:0000256" key="11">
    <source>
        <dbReference type="ARBA" id="ARBA00023204"/>
    </source>
</evidence>
<evidence type="ECO:0000313" key="15">
    <source>
        <dbReference type="EMBL" id="SHJ78360.1"/>
    </source>
</evidence>
<evidence type="ECO:0000256" key="12">
    <source>
        <dbReference type="ARBA" id="ARBA00029354"/>
    </source>
</evidence>
<feature type="binding site" evidence="13">
    <location>
        <position position="21"/>
    </location>
    <ligand>
        <name>Mg(2+)</name>
        <dbReference type="ChEBI" id="CHEBI:18420"/>
        <label>1</label>
    </ligand>
</feature>
<dbReference type="GO" id="GO:0006310">
    <property type="term" value="P:DNA recombination"/>
    <property type="evidence" value="ECO:0007669"/>
    <property type="project" value="UniProtKB-UniRule"/>
</dbReference>
<comment type="similarity">
    <text evidence="1 13">Belongs to the RuvC family.</text>
</comment>
<evidence type="ECO:0000256" key="3">
    <source>
        <dbReference type="ARBA" id="ARBA00022722"/>
    </source>
</evidence>
<dbReference type="InterPro" id="IPR012337">
    <property type="entry name" value="RNaseH-like_sf"/>
</dbReference>
<dbReference type="InterPro" id="IPR036397">
    <property type="entry name" value="RNaseH_sf"/>
</dbReference>
<dbReference type="PANTHER" id="PTHR30194:SF3">
    <property type="entry name" value="CROSSOVER JUNCTION ENDODEOXYRIBONUCLEASE RUVC"/>
    <property type="match status" value="1"/>
</dbReference>
<feature type="binding site" evidence="13">
    <location>
        <position position="153"/>
    </location>
    <ligand>
        <name>Mg(2+)</name>
        <dbReference type="ChEBI" id="CHEBI:18420"/>
        <label>1</label>
    </ligand>
</feature>
<dbReference type="SUPFAM" id="SSF53098">
    <property type="entry name" value="Ribonuclease H-like"/>
    <property type="match status" value="1"/>
</dbReference>
<keyword evidence="11 13" id="KW-0234">DNA repair</keyword>
<evidence type="ECO:0000256" key="7">
    <source>
        <dbReference type="ARBA" id="ARBA00022801"/>
    </source>
</evidence>
<dbReference type="Pfam" id="PF02075">
    <property type="entry name" value="RuvC"/>
    <property type="match status" value="1"/>
</dbReference>
<keyword evidence="16" id="KW-1185">Reference proteome</keyword>
<evidence type="ECO:0000256" key="8">
    <source>
        <dbReference type="ARBA" id="ARBA00022842"/>
    </source>
</evidence>
<dbReference type="InterPro" id="IPR002176">
    <property type="entry name" value="X-over_junc_endoDNase_RuvC"/>
</dbReference>
<evidence type="ECO:0000256" key="13">
    <source>
        <dbReference type="HAMAP-Rule" id="MF_00034"/>
    </source>
</evidence>
<feature type="active site" evidence="13">
    <location>
        <position position="81"/>
    </location>
</feature>
<dbReference type="NCBIfam" id="TIGR00228">
    <property type="entry name" value="ruvC"/>
    <property type="match status" value="1"/>
</dbReference>
<evidence type="ECO:0000256" key="10">
    <source>
        <dbReference type="ARBA" id="ARBA00023172"/>
    </source>
</evidence>
<evidence type="ECO:0000256" key="2">
    <source>
        <dbReference type="ARBA" id="ARBA00022490"/>
    </source>
</evidence>
<feature type="active site" evidence="13">
    <location>
        <position position="21"/>
    </location>
</feature>
<keyword evidence="9 13" id="KW-0238">DNA-binding</keyword>
<evidence type="ECO:0000256" key="4">
    <source>
        <dbReference type="ARBA" id="ARBA00022723"/>
    </source>
</evidence>
<evidence type="ECO:0000256" key="14">
    <source>
        <dbReference type="NCBIfam" id="TIGR00228"/>
    </source>
</evidence>
<keyword evidence="6 13" id="KW-0227">DNA damage</keyword>
<dbReference type="CDD" id="cd16962">
    <property type="entry name" value="RuvC"/>
    <property type="match status" value="1"/>
</dbReference>
<dbReference type="GO" id="GO:0000287">
    <property type="term" value="F:magnesium ion binding"/>
    <property type="evidence" value="ECO:0007669"/>
    <property type="project" value="UniProtKB-UniRule"/>
</dbReference>
<feature type="active site" evidence="13">
    <location>
        <position position="153"/>
    </location>
</feature>
<keyword evidence="8 13" id="KW-0460">Magnesium</keyword>
<evidence type="ECO:0000256" key="5">
    <source>
        <dbReference type="ARBA" id="ARBA00022759"/>
    </source>
</evidence>
<dbReference type="FunFam" id="3.30.420.10:FF:000002">
    <property type="entry name" value="Crossover junction endodeoxyribonuclease RuvC"/>
    <property type="match status" value="1"/>
</dbReference>
<dbReference type="EC" id="3.1.21.10" evidence="13 14"/>
<accession>A0A1M6M4R2</accession>
<keyword evidence="3 13" id="KW-0540">Nuclease</keyword>
<dbReference type="STRING" id="1122189.SAMN02745165_03159"/>
<dbReference type="GO" id="GO:0003677">
    <property type="term" value="F:DNA binding"/>
    <property type="evidence" value="ECO:0007669"/>
    <property type="project" value="UniProtKB-KW"/>
</dbReference>
<dbReference type="GO" id="GO:0005737">
    <property type="term" value="C:cytoplasm"/>
    <property type="evidence" value="ECO:0007669"/>
    <property type="project" value="UniProtKB-SubCell"/>
</dbReference>
<keyword evidence="5 13" id="KW-0255">Endonuclease</keyword>
<dbReference type="EMBL" id="FQZT01000016">
    <property type="protein sequence ID" value="SHJ78360.1"/>
    <property type="molecule type" value="Genomic_DNA"/>
</dbReference>
<dbReference type="InterPro" id="IPR020563">
    <property type="entry name" value="X-over_junc_endoDNase_Mg_BS"/>
</dbReference>
<evidence type="ECO:0000313" key="16">
    <source>
        <dbReference type="Proteomes" id="UP000184171"/>
    </source>
</evidence>
<dbReference type="Gene3D" id="3.30.420.10">
    <property type="entry name" value="Ribonuclease H-like superfamily/Ribonuclease H"/>
    <property type="match status" value="1"/>
</dbReference>